<dbReference type="FunFam" id="1.10.220.150:FF:000009">
    <property type="entry name" value="stromal membrane-associated protein 1 isoform X1"/>
    <property type="match status" value="1"/>
</dbReference>
<dbReference type="CDD" id="cd08839">
    <property type="entry name" value="ArfGap_SMAP"/>
    <property type="match status" value="1"/>
</dbReference>
<proteinExistence type="predicted"/>
<dbReference type="OrthoDB" id="10266696at2759"/>
<evidence type="ECO:0000256" key="5">
    <source>
        <dbReference type="PROSITE-ProRule" id="PRU00094"/>
    </source>
</evidence>
<dbReference type="SUPFAM" id="SSF57863">
    <property type="entry name" value="ArfGap/RecO-like zinc finger"/>
    <property type="match status" value="1"/>
</dbReference>
<feature type="compositionally biased region" description="Low complexity" evidence="6">
    <location>
        <begin position="386"/>
        <end position="401"/>
    </location>
</feature>
<evidence type="ECO:0000256" key="6">
    <source>
        <dbReference type="SAM" id="MobiDB-lite"/>
    </source>
</evidence>
<dbReference type="InterPro" id="IPR000679">
    <property type="entry name" value="Znf_GATA"/>
</dbReference>
<feature type="region of interest" description="Disordered" evidence="6">
    <location>
        <begin position="156"/>
        <end position="593"/>
    </location>
</feature>
<keyword evidence="3 5" id="KW-0863">Zinc-finger</keyword>
<feature type="domain" description="GATA-type" evidence="7">
    <location>
        <begin position="23"/>
        <end position="63"/>
    </location>
</feature>
<dbReference type="GO" id="GO:0006355">
    <property type="term" value="P:regulation of DNA-templated transcription"/>
    <property type="evidence" value="ECO:0007669"/>
    <property type="project" value="InterPro"/>
</dbReference>
<keyword evidence="4" id="KW-0862">Zinc</keyword>
<feature type="compositionally biased region" description="Low complexity" evidence="6">
    <location>
        <begin position="447"/>
        <end position="478"/>
    </location>
</feature>
<feature type="domain" description="Arf-GAP" evidence="8">
    <location>
        <begin position="13"/>
        <end position="131"/>
    </location>
</feature>
<dbReference type="GO" id="GO:0008270">
    <property type="term" value="F:zinc ion binding"/>
    <property type="evidence" value="ECO:0007669"/>
    <property type="project" value="UniProtKB-KW"/>
</dbReference>
<dbReference type="Pfam" id="PF01412">
    <property type="entry name" value="ArfGap"/>
    <property type="match status" value="1"/>
</dbReference>
<keyword evidence="1" id="KW-0343">GTPase activation</keyword>
<dbReference type="PROSITE" id="PS50115">
    <property type="entry name" value="ARFGAP"/>
    <property type="match status" value="1"/>
</dbReference>
<dbReference type="EMBL" id="ML991772">
    <property type="protein sequence ID" value="KAF2239700.1"/>
    <property type="molecule type" value="Genomic_DNA"/>
</dbReference>
<feature type="compositionally biased region" description="Gly residues" evidence="6">
    <location>
        <begin position="567"/>
        <end position="584"/>
    </location>
</feature>
<evidence type="ECO:0000313" key="10">
    <source>
        <dbReference type="Proteomes" id="UP000800092"/>
    </source>
</evidence>
<feature type="compositionally biased region" description="Low complexity" evidence="6">
    <location>
        <begin position="272"/>
        <end position="283"/>
    </location>
</feature>
<organism evidence="9 10">
    <name type="scientific">Viridothelium virens</name>
    <name type="common">Speckled blister lichen</name>
    <name type="synonym">Trypethelium virens</name>
    <dbReference type="NCBI Taxonomy" id="1048519"/>
    <lineage>
        <taxon>Eukaryota</taxon>
        <taxon>Fungi</taxon>
        <taxon>Dikarya</taxon>
        <taxon>Ascomycota</taxon>
        <taxon>Pezizomycotina</taxon>
        <taxon>Dothideomycetes</taxon>
        <taxon>Dothideomycetes incertae sedis</taxon>
        <taxon>Trypetheliales</taxon>
        <taxon>Trypetheliaceae</taxon>
        <taxon>Viridothelium</taxon>
    </lineage>
</organism>
<evidence type="ECO:0000256" key="4">
    <source>
        <dbReference type="ARBA" id="ARBA00022833"/>
    </source>
</evidence>
<keyword evidence="2" id="KW-0479">Metal-binding</keyword>
<evidence type="ECO:0000259" key="7">
    <source>
        <dbReference type="PROSITE" id="PS50114"/>
    </source>
</evidence>
<accession>A0A6A6HQI4</accession>
<dbReference type="Proteomes" id="UP000800092">
    <property type="component" value="Unassembled WGS sequence"/>
</dbReference>
<protein>
    <submittedName>
        <fullName evidence="9">ArfGap-domain-containing protein</fullName>
    </submittedName>
</protein>
<dbReference type="InterPro" id="IPR037278">
    <property type="entry name" value="ARFGAP/RecO"/>
</dbReference>
<keyword evidence="10" id="KW-1185">Reference proteome</keyword>
<reference evidence="9" key="1">
    <citation type="journal article" date="2020" name="Stud. Mycol.">
        <title>101 Dothideomycetes genomes: a test case for predicting lifestyles and emergence of pathogens.</title>
        <authorList>
            <person name="Haridas S."/>
            <person name="Albert R."/>
            <person name="Binder M."/>
            <person name="Bloem J."/>
            <person name="Labutti K."/>
            <person name="Salamov A."/>
            <person name="Andreopoulos B."/>
            <person name="Baker S."/>
            <person name="Barry K."/>
            <person name="Bills G."/>
            <person name="Bluhm B."/>
            <person name="Cannon C."/>
            <person name="Castanera R."/>
            <person name="Culley D."/>
            <person name="Daum C."/>
            <person name="Ezra D."/>
            <person name="Gonzalez J."/>
            <person name="Henrissat B."/>
            <person name="Kuo A."/>
            <person name="Liang C."/>
            <person name="Lipzen A."/>
            <person name="Lutzoni F."/>
            <person name="Magnuson J."/>
            <person name="Mondo S."/>
            <person name="Nolan M."/>
            <person name="Ohm R."/>
            <person name="Pangilinan J."/>
            <person name="Park H.-J."/>
            <person name="Ramirez L."/>
            <person name="Alfaro M."/>
            <person name="Sun H."/>
            <person name="Tritt A."/>
            <person name="Yoshinaga Y."/>
            <person name="Zwiers L.-H."/>
            <person name="Turgeon B."/>
            <person name="Goodwin S."/>
            <person name="Spatafora J."/>
            <person name="Crous P."/>
            <person name="Grigoriev I."/>
        </authorList>
    </citation>
    <scope>NUCLEOTIDE SEQUENCE</scope>
    <source>
        <strain evidence="9">Tuck. ex Michener</strain>
    </source>
</reference>
<dbReference type="InterPro" id="IPR051718">
    <property type="entry name" value="ARF_GTPase-activating"/>
</dbReference>
<feature type="compositionally biased region" description="Low complexity" evidence="6">
    <location>
        <begin position="219"/>
        <end position="243"/>
    </location>
</feature>
<evidence type="ECO:0000256" key="2">
    <source>
        <dbReference type="ARBA" id="ARBA00022723"/>
    </source>
</evidence>
<evidence type="ECO:0000259" key="8">
    <source>
        <dbReference type="PROSITE" id="PS50115"/>
    </source>
</evidence>
<feature type="compositionally biased region" description="Low complexity" evidence="6">
    <location>
        <begin position="291"/>
        <end position="300"/>
    </location>
</feature>
<dbReference type="AlphaFoldDB" id="A0A6A6HQI4"/>
<dbReference type="PRINTS" id="PR00405">
    <property type="entry name" value="REVINTRACTNG"/>
</dbReference>
<feature type="compositionally biased region" description="Pro residues" evidence="6">
    <location>
        <begin position="354"/>
        <end position="364"/>
    </location>
</feature>
<evidence type="ECO:0000256" key="3">
    <source>
        <dbReference type="ARBA" id="ARBA00022771"/>
    </source>
</evidence>
<dbReference type="GO" id="GO:0043565">
    <property type="term" value="F:sequence-specific DNA binding"/>
    <property type="evidence" value="ECO:0007669"/>
    <property type="project" value="InterPro"/>
</dbReference>
<dbReference type="InterPro" id="IPR038508">
    <property type="entry name" value="ArfGAP_dom_sf"/>
</dbReference>
<dbReference type="PANTHER" id="PTHR45705:SF1">
    <property type="entry name" value="FI20236P1"/>
    <property type="match status" value="1"/>
</dbReference>
<feature type="compositionally biased region" description="Polar residues" evidence="6">
    <location>
        <begin position="164"/>
        <end position="173"/>
    </location>
</feature>
<dbReference type="PROSITE" id="PS50114">
    <property type="entry name" value="GATA_ZN_FINGER_2"/>
    <property type="match status" value="1"/>
</dbReference>
<evidence type="ECO:0000256" key="1">
    <source>
        <dbReference type="ARBA" id="ARBA00022468"/>
    </source>
</evidence>
<evidence type="ECO:0000313" key="9">
    <source>
        <dbReference type="EMBL" id="KAF2239700.1"/>
    </source>
</evidence>
<dbReference type="SMART" id="SM00105">
    <property type="entry name" value="ArfGap"/>
    <property type="match status" value="1"/>
</dbReference>
<gene>
    <name evidence="9" type="ORF">EV356DRAFT_563128</name>
</gene>
<sequence>MSRRANPAPSQTEENRREVRGLADENKKCADCKQTNRPRWASWNNGVFICIRCSGIHRGLGTHISRVKSVDLDSWTDEQTQNMRQWGNIKGNMYWEAKLAPEHVPSEAKIQNFIRTKYDLKRWAMDGGMPDPLTLVPEAGDDVPLNIVKKAQLERLSSKKAAPLSQSVRTSKVTAPIDLFGDDPVPTAPPRPNTTEPLSSRAPPPPKADSSRQQPKQTDSLLGLDFLGGSASAPPARPNSATSVATNPPGPSRPDLKQSILSLYASAPRPQPQQSSQNNSISSFGNPQSPPAQTSQQASSFGGLSDAFSGLTFSAAPQQPQPKKPSPFAGLTSPPAKPSTSSLPSFGNGGNFFSPPPNPPPTAPKAPASQPIAQPMDDFGDFSSATSPITQPTQQKSTSTPSIPPPTSSPGMDDLFDLNAPAPPPASTKPKSPSRPPENFGSPFNLSSPSTPSAPSAAISQPSKPSTTTTTTTTTMTPSNPPLPTASAFSNMDAWGSNEAWGTPDPAPAPQPVSAPETSRPAPVAASSGGDVFGGWGAATVAKPAEPKVSADEDFGGWSSAPDAGGNNSGTGGAKPVGGFGGGNDDLFSNVWE</sequence>
<dbReference type="GO" id="GO:0005737">
    <property type="term" value="C:cytoplasm"/>
    <property type="evidence" value="ECO:0007669"/>
    <property type="project" value="TreeGrafter"/>
</dbReference>
<dbReference type="InterPro" id="IPR044732">
    <property type="entry name" value="ArfGAP_SMAP1-like"/>
</dbReference>
<dbReference type="GO" id="GO:0005096">
    <property type="term" value="F:GTPase activator activity"/>
    <property type="evidence" value="ECO:0007669"/>
    <property type="project" value="UniProtKB-KW"/>
</dbReference>
<dbReference type="Gene3D" id="1.10.220.150">
    <property type="entry name" value="Arf GTPase activating protein"/>
    <property type="match status" value="1"/>
</dbReference>
<dbReference type="PANTHER" id="PTHR45705">
    <property type="entry name" value="FI20236P1"/>
    <property type="match status" value="1"/>
</dbReference>
<name>A0A6A6HQI4_VIRVR</name>
<dbReference type="InterPro" id="IPR001164">
    <property type="entry name" value="ArfGAP_dom"/>
</dbReference>